<dbReference type="InterPro" id="IPR036380">
    <property type="entry name" value="Isochorismatase-like_sf"/>
</dbReference>
<dbReference type="Gene3D" id="3.40.50.850">
    <property type="entry name" value="Isochorismatase-like"/>
    <property type="match status" value="1"/>
</dbReference>
<sequence length="377" mass="42341">MGKEILVVIDVQNCFVPAYPGWSGGSLATSGEAPDIMAAKINTLIKSGKYAEVYFSQDMHHPQNVSMMNMHNLNALRQSGDVFTGPAGLPAYKTFYKLKNMREGENVAQYRRWISQDSLVNQNLWPRHCVIPKDDPFYPADAQNTRVNKSNPSLFNNPGNVNGADLVGVLNNYKNGRPDGVSADIYHVYKGFSPDRDSYSAVADAYGNFDPFIAKVNGIKEPNQDNKFANMLLGRKDISDIHICGIARDFCVYWTAMDLIDLILFGQKEQMDPKPKIHYLWDLTRPVVTPPAPPQFIMTKKSLATAANAFLKKVLNKQITIRNPEDLFVIEDVNASYDQADVVPASPSENASSRSRKSRRITRTLKRKSRKNSFSRR</sequence>
<dbReference type="GO" id="GO:0016787">
    <property type="term" value="F:hydrolase activity"/>
    <property type="evidence" value="ECO:0007669"/>
    <property type="project" value="UniProtKB-KW"/>
</dbReference>
<dbReference type="SUPFAM" id="SSF52499">
    <property type="entry name" value="Isochorismatase-like hydrolases"/>
    <property type="match status" value="1"/>
</dbReference>
<feature type="region of interest" description="Disordered" evidence="3">
    <location>
        <begin position="341"/>
        <end position="377"/>
    </location>
</feature>
<organism evidence="4">
    <name type="scientific">viral metagenome</name>
    <dbReference type="NCBI Taxonomy" id="1070528"/>
    <lineage>
        <taxon>unclassified sequences</taxon>
        <taxon>metagenomes</taxon>
        <taxon>organismal metagenomes</taxon>
    </lineage>
</organism>
<evidence type="ECO:0008006" key="5">
    <source>
        <dbReference type="Google" id="ProtNLM"/>
    </source>
</evidence>
<dbReference type="EMBL" id="MN739163">
    <property type="protein sequence ID" value="QHS91770.1"/>
    <property type="molecule type" value="Genomic_DNA"/>
</dbReference>
<name>A0A6C0BI38_9ZZZZ</name>
<evidence type="ECO:0000256" key="1">
    <source>
        <dbReference type="ARBA" id="ARBA00006336"/>
    </source>
</evidence>
<accession>A0A6C0BI38</accession>
<dbReference type="InterPro" id="IPR052347">
    <property type="entry name" value="Isochorismatase_Nicotinamidase"/>
</dbReference>
<dbReference type="PANTHER" id="PTHR11080">
    <property type="entry name" value="PYRAZINAMIDASE/NICOTINAMIDASE"/>
    <property type="match status" value="1"/>
</dbReference>
<dbReference type="AlphaFoldDB" id="A0A6C0BI38"/>
<feature type="compositionally biased region" description="Basic residues" evidence="3">
    <location>
        <begin position="354"/>
        <end position="377"/>
    </location>
</feature>
<evidence type="ECO:0000256" key="3">
    <source>
        <dbReference type="SAM" id="MobiDB-lite"/>
    </source>
</evidence>
<comment type="similarity">
    <text evidence="1">Belongs to the isochorismatase family.</text>
</comment>
<keyword evidence="2" id="KW-0378">Hydrolase</keyword>
<proteinExistence type="inferred from homology"/>
<reference evidence="4" key="1">
    <citation type="journal article" date="2020" name="Nature">
        <title>Giant virus diversity and host interactions through global metagenomics.</title>
        <authorList>
            <person name="Schulz F."/>
            <person name="Roux S."/>
            <person name="Paez-Espino D."/>
            <person name="Jungbluth S."/>
            <person name="Walsh D.A."/>
            <person name="Denef V.J."/>
            <person name="McMahon K.D."/>
            <person name="Konstantinidis K.T."/>
            <person name="Eloe-Fadrosh E.A."/>
            <person name="Kyrpides N.C."/>
            <person name="Woyke T."/>
        </authorList>
    </citation>
    <scope>NUCLEOTIDE SEQUENCE</scope>
    <source>
        <strain evidence="4">GVMAG-M-3300013006-15</strain>
    </source>
</reference>
<evidence type="ECO:0000256" key="2">
    <source>
        <dbReference type="ARBA" id="ARBA00022801"/>
    </source>
</evidence>
<dbReference type="PANTHER" id="PTHR11080:SF2">
    <property type="entry name" value="LD05707P"/>
    <property type="match status" value="1"/>
</dbReference>
<evidence type="ECO:0000313" key="4">
    <source>
        <dbReference type="EMBL" id="QHS91770.1"/>
    </source>
</evidence>
<protein>
    <recommendedName>
        <fullName evidence="5">Isochorismatase-like domain-containing protein</fullName>
    </recommendedName>
</protein>